<keyword evidence="3" id="KW-1185">Reference proteome</keyword>
<accession>A0A6M5UN13</accession>
<geneLocation type="plasmid" evidence="2 3">
    <name>pCPRO01</name>
</geneLocation>
<dbReference type="AlphaFoldDB" id="A0A6M5UN13"/>
<organism evidence="2 3">
    <name type="scientific">Cellulosimicrobium protaetiae</name>
    <dbReference type="NCBI Taxonomy" id="2587808"/>
    <lineage>
        <taxon>Bacteria</taxon>
        <taxon>Bacillati</taxon>
        <taxon>Actinomycetota</taxon>
        <taxon>Actinomycetes</taxon>
        <taxon>Micrococcales</taxon>
        <taxon>Promicromonosporaceae</taxon>
        <taxon>Cellulosimicrobium</taxon>
    </lineage>
</organism>
<dbReference type="InterPro" id="IPR045175">
    <property type="entry name" value="M28_fam"/>
</dbReference>
<evidence type="ECO:0000313" key="3">
    <source>
        <dbReference type="Proteomes" id="UP000451354"/>
    </source>
</evidence>
<dbReference type="GO" id="GO:0006508">
    <property type="term" value="P:proteolysis"/>
    <property type="evidence" value="ECO:0007669"/>
    <property type="project" value="InterPro"/>
</dbReference>
<dbReference type="RefSeq" id="WP_154800728.1">
    <property type="nucleotide sequence ID" value="NZ_CP052758.1"/>
</dbReference>
<dbReference type="PANTHER" id="PTHR12147:SF26">
    <property type="entry name" value="PEPTIDASE M28 DOMAIN-CONTAINING PROTEIN"/>
    <property type="match status" value="1"/>
</dbReference>
<dbReference type="PANTHER" id="PTHR12147">
    <property type="entry name" value="METALLOPEPTIDASE M28 FAMILY MEMBER"/>
    <property type="match status" value="1"/>
</dbReference>
<dbReference type="Pfam" id="PF04389">
    <property type="entry name" value="Peptidase_M28"/>
    <property type="match status" value="1"/>
</dbReference>
<dbReference type="OrthoDB" id="345880at2"/>
<gene>
    <name evidence="2" type="ORF">FIC82_020615</name>
</gene>
<dbReference type="GO" id="GO:0008235">
    <property type="term" value="F:metalloexopeptidase activity"/>
    <property type="evidence" value="ECO:0007669"/>
    <property type="project" value="InterPro"/>
</dbReference>
<proteinExistence type="predicted"/>
<dbReference type="SUPFAM" id="SSF53187">
    <property type="entry name" value="Zn-dependent exopeptidases"/>
    <property type="match status" value="1"/>
</dbReference>
<keyword evidence="2" id="KW-0614">Plasmid</keyword>
<reference evidence="3" key="1">
    <citation type="journal article" date="2022" name="Int. J. Syst. Evol. Microbiol.">
        <title>Cellulosimicrobium protaetiae sp. nov., isolated from the gut of the larva of Protaetia brevitarsis seulensis.</title>
        <authorList>
            <person name="Le Han H."/>
            <person name="Nguyen T.T.H."/>
            <person name="Li Z."/>
            <person name="Shin N.R."/>
            <person name="Kim S.G."/>
        </authorList>
    </citation>
    <scope>NUCLEOTIDE SEQUENCE [LARGE SCALE GENOMIC DNA]</scope>
    <source>
        <strain evidence="3">BI34</strain>
    </source>
</reference>
<dbReference type="KEGG" id="cprt:FIC82_020615"/>
<dbReference type="Proteomes" id="UP000451354">
    <property type="component" value="Plasmid pCPRO01"/>
</dbReference>
<evidence type="ECO:0000313" key="2">
    <source>
        <dbReference type="EMBL" id="QJW38785.1"/>
    </source>
</evidence>
<dbReference type="EMBL" id="CP052758">
    <property type="protein sequence ID" value="QJW38785.1"/>
    <property type="molecule type" value="Genomic_DNA"/>
</dbReference>
<protein>
    <submittedName>
        <fullName evidence="2">M28 family peptidase</fullName>
    </submittedName>
</protein>
<feature type="domain" description="Peptidase M28" evidence="1">
    <location>
        <begin position="98"/>
        <end position="200"/>
    </location>
</feature>
<name>A0A6M5UN13_9MICO</name>
<sequence length="332" mass="35841">MSQPQGDSELADTDTDTDTAVQARLRRDVETLAAGPRHRAIAGSLASARQHCSNELAAAGWSASEQTFTTSPALRMSDAGRPGAPIALRWVPALHGVNVIATRGGPPQAGDTYLLAHLDTVRKSPGADDNASGVAVALEVARQLRGHAHRVVIVLTDLEELGLLGARHLLRSLPRPDLVVCLDAVGYYDDTDRSQALPAGLGLVLPDVARAVRDRARRGDFLLVTHRDSSTTFAHRFQAAADQEGLDTVPLRDPRWAGRGQRYSRWLNPVLMDLDRSDHSPFWRAQVPAVFLSGTAMLRNRSYHRATDTSQTLDYSRMAALAAGLTTSLQAG</sequence>
<evidence type="ECO:0000259" key="1">
    <source>
        <dbReference type="Pfam" id="PF04389"/>
    </source>
</evidence>
<dbReference type="Gene3D" id="3.40.630.10">
    <property type="entry name" value="Zn peptidases"/>
    <property type="match status" value="1"/>
</dbReference>
<dbReference type="InterPro" id="IPR007484">
    <property type="entry name" value="Peptidase_M28"/>
</dbReference>